<feature type="compositionally biased region" description="Low complexity" evidence="1">
    <location>
        <begin position="14"/>
        <end position="26"/>
    </location>
</feature>
<organism evidence="2 3">
    <name type="scientific">Pseudomonas azerbaijanoccidentalis</name>
    <dbReference type="NCBI Taxonomy" id="2842347"/>
    <lineage>
        <taxon>Bacteria</taxon>
        <taxon>Pseudomonadati</taxon>
        <taxon>Pseudomonadota</taxon>
        <taxon>Gammaproteobacteria</taxon>
        <taxon>Pseudomonadales</taxon>
        <taxon>Pseudomonadaceae</taxon>
        <taxon>Pseudomonas</taxon>
    </lineage>
</organism>
<protein>
    <submittedName>
        <fullName evidence="2">Uncharacterized protein</fullName>
    </submittedName>
</protein>
<evidence type="ECO:0000313" key="3">
    <source>
        <dbReference type="Proteomes" id="UP001049200"/>
    </source>
</evidence>
<dbReference type="EMBL" id="JAHSTU010000014">
    <property type="protein sequence ID" value="MBV4524307.1"/>
    <property type="molecule type" value="Genomic_DNA"/>
</dbReference>
<gene>
    <name evidence="2" type="ORF">KVG88_29995</name>
</gene>
<sequence length="207" mass="22067">MAKANKPATEKPGTKPATPRKAAAKASDANNQKEGGATAPVSLPVDQASAGDVSVTSIPPADAQTDAPSGQAGQAAPVFVRREFFPGMGRFPLDWKPAPRLEEPEPDGAELEQTTAETGSEEHLQSTSWGLPDIAEFPAELTLTNNTRNRVVVRQLNVHLPQFSSKTAICPTAEKYSAIQREYAGRAVREGWNSDKGLQVKHGEDQG</sequence>
<name>A0ABS6R0C2_9PSED</name>
<accession>A0ABS6R0C2</accession>
<comment type="caution">
    <text evidence="2">The sequence shown here is derived from an EMBL/GenBank/DDBJ whole genome shotgun (WGS) entry which is preliminary data.</text>
</comment>
<evidence type="ECO:0000256" key="1">
    <source>
        <dbReference type="SAM" id="MobiDB-lite"/>
    </source>
</evidence>
<feature type="region of interest" description="Disordered" evidence="1">
    <location>
        <begin position="1"/>
        <end position="75"/>
    </location>
</feature>
<dbReference type="Proteomes" id="UP001049200">
    <property type="component" value="Unassembled WGS sequence"/>
</dbReference>
<evidence type="ECO:0000313" key="2">
    <source>
        <dbReference type="EMBL" id="MBV4524307.1"/>
    </source>
</evidence>
<dbReference type="RefSeq" id="WP_217873511.1">
    <property type="nucleotide sequence ID" value="NZ_JAHSTU010000014.1"/>
</dbReference>
<proteinExistence type="predicted"/>
<reference evidence="2" key="1">
    <citation type="submission" date="2021-06" db="EMBL/GenBank/DDBJ databases">
        <title>Updating the genus Pseudomonas: Description of 43 new species and partition of the Pseudomonas putida group.</title>
        <authorList>
            <person name="Girard L."/>
            <person name="Lood C."/>
            <person name="Vandamme P."/>
            <person name="Rokni-Zadeh H."/>
            <person name="Van Noort V."/>
            <person name="Hofte M."/>
            <person name="Lavigne R."/>
            <person name="De Mot R."/>
        </authorList>
    </citation>
    <scope>NUCLEOTIDE SEQUENCE</scope>
    <source>
        <strain evidence="2">SWRI74</strain>
    </source>
</reference>
<feature type="region of interest" description="Disordered" evidence="1">
    <location>
        <begin position="91"/>
        <end position="127"/>
    </location>
</feature>
<keyword evidence="3" id="KW-1185">Reference proteome</keyword>